<dbReference type="GO" id="GO:0003676">
    <property type="term" value="F:nucleic acid binding"/>
    <property type="evidence" value="ECO:0007669"/>
    <property type="project" value="InterPro"/>
</dbReference>
<feature type="region of interest" description="Disordered" evidence="6">
    <location>
        <begin position="226"/>
        <end position="246"/>
    </location>
</feature>
<feature type="compositionally biased region" description="Basic and acidic residues" evidence="6">
    <location>
        <begin position="31"/>
        <end position="41"/>
    </location>
</feature>
<reference evidence="9 10" key="1">
    <citation type="submission" date="2018-08" db="EMBL/GenBank/DDBJ databases">
        <authorList>
            <person name="Laetsch R D."/>
            <person name="Stevens L."/>
            <person name="Kumar S."/>
            <person name="Blaxter L. M."/>
        </authorList>
    </citation>
    <scope>NUCLEOTIDE SEQUENCE [LARGE SCALE GENOMIC DNA]</scope>
</reference>
<dbReference type="SMART" id="SM00487">
    <property type="entry name" value="DEXDc"/>
    <property type="match status" value="1"/>
</dbReference>
<keyword evidence="2 5" id="KW-0378">Hydrolase</keyword>
<dbReference type="PROSITE" id="PS51192">
    <property type="entry name" value="HELICASE_ATP_BIND_1"/>
    <property type="match status" value="1"/>
</dbReference>
<dbReference type="InterPro" id="IPR014001">
    <property type="entry name" value="Helicase_ATP-bd"/>
</dbReference>
<evidence type="ECO:0000256" key="5">
    <source>
        <dbReference type="RuleBase" id="RU000492"/>
    </source>
</evidence>
<dbReference type="Pfam" id="PF00270">
    <property type="entry name" value="DEAD"/>
    <property type="match status" value="1"/>
</dbReference>
<feature type="domain" description="Helicase ATP-binding" evidence="7">
    <location>
        <begin position="408"/>
        <end position="589"/>
    </location>
</feature>
<evidence type="ECO:0000259" key="8">
    <source>
        <dbReference type="PROSITE" id="PS51193"/>
    </source>
</evidence>
<evidence type="ECO:0000259" key="7">
    <source>
        <dbReference type="PROSITE" id="PS51192"/>
    </source>
</evidence>
<protein>
    <submittedName>
        <fullName evidence="9">Uncharacterized protein</fullName>
    </submittedName>
</protein>
<dbReference type="GO" id="GO:0016787">
    <property type="term" value="F:hydrolase activity"/>
    <property type="evidence" value="ECO:0007669"/>
    <property type="project" value="UniProtKB-KW"/>
</dbReference>
<evidence type="ECO:0000256" key="1">
    <source>
        <dbReference type="ARBA" id="ARBA00022741"/>
    </source>
</evidence>
<dbReference type="InterPro" id="IPR027417">
    <property type="entry name" value="P-loop_NTPase"/>
</dbReference>
<keyword evidence="4 5" id="KW-0067">ATP-binding</keyword>
<dbReference type="SUPFAM" id="SSF52540">
    <property type="entry name" value="P-loop containing nucleoside triphosphate hydrolases"/>
    <property type="match status" value="2"/>
</dbReference>
<evidence type="ECO:0000313" key="10">
    <source>
        <dbReference type="Proteomes" id="UP000276991"/>
    </source>
</evidence>
<proteinExistence type="inferred from homology"/>
<dbReference type="GO" id="GO:0004386">
    <property type="term" value="F:helicase activity"/>
    <property type="evidence" value="ECO:0007669"/>
    <property type="project" value="UniProtKB-KW"/>
</dbReference>
<dbReference type="InterPro" id="IPR000629">
    <property type="entry name" value="RNA-helicase_DEAD-box_CS"/>
</dbReference>
<evidence type="ECO:0000313" key="9">
    <source>
        <dbReference type="EMBL" id="VBB28750.1"/>
    </source>
</evidence>
<evidence type="ECO:0000256" key="2">
    <source>
        <dbReference type="ARBA" id="ARBA00022801"/>
    </source>
</evidence>
<name>A0A498SFK5_ACAVI</name>
<dbReference type="InterPro" id="IPR014013">
    <property type="entry name" value="Helic_SF1/SF2_ATP-bd_DinG/Rad3"/>
</dbReference>
<dbReference type="EMBL" id="UPTC01000466">
    <property type="protein sequence ID" value="VBB28750.1"/>
    <property type="molecule type" value="Genomic_DNA"/>
</dbReference>
<keyword evidence="3 5" id="KW-0347">Helicase</keyword>
<dbReference type="Proteomes" id="UP000276991">
    <property type="component" value="Unassembled WGS sequence"/>
</dbReference>
<gene>
    <name evidence="9" type="ORF">NAV_LOCUS3580</name>
</gene>
<dbReference type="OrthoDB" id="196131at2759"/>
<feature type="region of interest" description="Disordered" evidence="6">
    <location>
        <begin position="31"/>
        <end position="141"/>
    </location>
</feature>
<evidence type="ECO:0000256" key="6">
    <source>
        <dbReference type="SAM" id="MobiDB-lite"/>
    </source>
</evidence>
<keyword evidence="10" id="KW-1185">Reference proteome</keyword>
<evidence type="ECO:0000256" key="4">
    <source>
        <dbReference type="ARBA" id="ARBA00022840"/>
    </source>
</evidence>
<dbReference type="GO" id="GO:0005524">
    <property type="term" value="F:ATP binding"/>
    <property type="evidence" value="ECO:0007669"/>
    <property type="project" value="UniProtKB-KW"/>
</dbReference>
<dbReference type="AlphaFoldDB" id="A0A498SFK5"/>
<dbReference type="PANTHER" id="PTHR47958">
    <property type="entry name" value="ATP-DEPENDENT RNA HELICASE DBP3"/>
    <property type="match status" value="1"/>
</dbReference>
<comment type="similarity">
    <text evidence="5">Belongs to the DEAD box helicase family.</text>
</comment>
<feature type="domain" description="Helicase ATP-binding" evidence="8">
    <location>
        <begin position="390"/>
        <end position="664"/>
    </location>
</feature>
<accession>A0A498SFK5</accession>
<keyword evidence="1 5" id="KW-0547">Nucleotide-binding</keyword>
<evidence type="ECO:0000256" key="3">
    <source>
        <dbReference type="ARBA" id="ARBA00022806"/>
    </source>
</evidence>
<dbReference type="PROSITE" id="PS00039">
    <property type="entry name" value="DEAD_ATP_HELICASE"/>
    <property type="match status" value="1"/>
</dbReference>
<dbReference type="STRING" id="6277.A0A498SFK5"/>
<sequence>MSGGFGRGKIIEQRADSSYFSGSHFARVDDSVEENRNRNNDRGNSFAVRRGNSSSFSSAFSDEGDVGSRGGRVFARGSHGGRFSGDHMNDNNRNSCDRGSEFSSGFSTERRGGFSSGYGSRGSGFLPGNSEKRGSSRAGGRGSCFDAGSNLDDGDNFGAVDHTDGFLGGRGSGFGGFGSANNFGGTNRNRGFRGSRAFSSNYDRRFRAVTDDFDSDGNESFGKFGNKRRGFSSGRGGRGTHSFGNDYNNSGFESRIDTKETSFGTGDSFNSGFTSEGRMGFGRSNFNSDWGVGQSNGRRMYGNRLWDSNLAGRASFGDRVAENGAGSPRLPSHIPEDRSIEEMYKEDAENAKYEIGDLDQEITITGVPRMQKLLLENWKNAGFGDLLLRNIIKKSFYSKPRNIQAAVIPLIQNGFDMVGHAETGSGKTAAFVLPIINYIMNNGEPADSKCAPIALILAPTRELVGQLYNQTRKFADGTGVTVAKAYGQYKYVENLMELERGCNMLFATMGRLIDFVEKRKVRLHNIRFFVLDEADRMLGQDAFQTDIMNIIHSPSFPSVRDRQTLLFSATFTQEVQELAAQVLKEDHAFVSNGKVAAANPLVEQNFIEVTSENKFDKLIQLLEEDKASNGDVSRTLVFVQRKQMADIIALNLVQKNIRSSSISG</sequence>
<organism evidence="9 10">
    <name type="scientific">Acanthocheilonema viteae</name>
    <name type="common">Filarial nematode worm</name>
    <name type="synonym">Dipetalonema viteae</name>
    <dbReference type="NCBI Taxonomy" id="6277"/>
    <lineage>
        <taxon>Eukaryota</taxon>
        <taxon>Metazoa</taxon>
        <taxon>Ecdysozoa</taxon>
        <taxon>Nematoda</taxon>
        <taxon>Chromadorea</taxon>
        <taxon>Rhabditida</taxon>
        <taxon>Spirurina</taxon>
        <taxon>Spiruromorpha</taxon>
        <taxon>Filarioidea</taxon>
        <taxon>Onchocercidae</taxon>
        <taxon>Acanthocheilonema</taxon>
    </lineage>
</organism>
<dbReference type="InterPro" id="IPR011545">
    <property type="entry name" value="DEAD/DEAH_box_helicase_dom"/>
</dbReference>
<feature type="compositionally biased region" description="Basic and acidic residues" evidence="6">
    <location>
        <begin position="84"/>
        <end position="100"/>
    </location>
</feature>
<dbReference type="Gene3D" id="3.40.50.300">
    <property type="entry name" value="P-loop containing nucleotide triphosphate hydrolases"/>
    <property type="match status" value="2"/>
</dbReference>
<dbReference type="PROSITE" id="PS51193">
    <property type="entry name" value="HELICASE_ATP_BIND_2"/>
    <property type="match status" value="1"/>
</dbReference>